<dbReference type="AlphaFoldDB" id="A0A2B7WHR5"/>
<proteinExistence type="predicted"/>
<accession>A0A2B7WHR5</accession>
<evidence type="ECO:0000313" key="1">
    <source>
        <dbReference type="EMBL" id="PGG98903.1"/>
    </source>
</evidence>
<gene>
    <name evidence="1" type="ORF">GX51_06550</name>
</gene>
<reference evidence="1 2" key="1">
    <citation type="submission" date="2017-10" db="EMBL/GenBank/DDBJ databases">
        <title>Comparative genomics in systemic dimorphic fungi from Ajellomycetaceae.</title>
        <authorList>
            <person name="Munoz J.F."/>
            <person name="Mcewen J.G."/>
            <person name="Clay O.K."/>
            <person name="Cuomo C.A."/>
        </authorList>
    </citation>
    <scope>NUCLEOTIDE SEQUENCE [LARGE SCALE GENOMIC DNA]</scope>
    <source>
        <strain evidence="1 2">UAMH130</strain>
    </source>
</reference>
<dbReference type="EMBL" id="PDNC01000110">
    <property type="protein sequence ID" value="PGG98903.1"/>
    <property type="molecule type" value="Genomic_DNA"/>
</dbReference>
<evidence type="ECO:0000313" key="2">
    <source>
        <dbReference type="Proteomes" id="UP000224080"/>
    </source>
</evidence>
<sequence length="122" mass="13824">MAGIASPIMQLKPVQVDVDVLNQPPNPANIDMHQIHFPPPFNRRPGPRLLNAVQREYRFPWLSPWVEFADFLKNQCLHTAECKSIAGFKDDGTWMGFTFKVTATENDFVVAPMTTEAFAFTT</sequence>
<organism evidence="1 2">
    <name type="scientific">Blastomyces parvus</name>
    <dbReference type="NCBI Taxonomy" id="2060905"/>
    <lineage>
        <taxon>Eukaryota</taxon>
        <taxon>Fungi</taxon>
        <taxon>Dikarya</taxon>
        <taxon>Ascomycota</taxon>
        <taxon>Pezizomycotina</taxon>
        <taxon>Eurotiomycetes</taxon>
        <taxon>Eurotiomycetidae</taxon>
        <taxon>Onygenales</taxon>
        <taxon>Ajellomycetaceae</taxon>
        <taxon>Blastomyces</taxon>
    </lineage>
</organism>
<comment type="caution">
    <text evidence="1">The sequence shown here is derived from an EMBL/GenBank/DDBJ whole genome shotgun (WGS) entry which is preliminary data.</text>
</comment>
<dbReference type="Proteomes" id="UP000224080">
    <property type="component" value="Unassembled WGS sequence"/>
</dbReference>
<protein>
    <submittedName>
        <fullName evidence="1">Uncharacterized protein</fullName>
    </submittedName>
</protein>
<name>A0A2B7WHR5_9EURO</name>
<keyword evidence="2" id="KW-1185">Reference proteome</keyword>